<protein>
    <recommendedName>
        <fullName evidence="4">Large ribosomal subunit protein uL6</fullName>
    </recommendedName>
</protein>
<comment type="similarity">
    <text evidence="1 4 5">Belongs to the universal ribosomal protein uL6 family.</text>
</comment>
<evidence type="ECO:0000256" key="1">
    <source>
        <dbReference type="ARBA" id="ARBA00009356"/>
    </source>
</evidence>
<dbReference type="GO" id="GO:0002181">
    <property type="term" value="P:cytoplasmic translation"/>
    <property type="evidence" value="ECO:0007669"/>
    <property type="project" value="TreeGrafter"/>
</dbReference>
<gene>
    <name evidence="4 8" type="primary">rplF</name>
    <name evidence="8" type="ORF">QLQ80_01700</name>
</gene>
<keyword evidence="4 6" id="KW-0699">rRNA-binding</keyword>
<dbReference type="NCBIfam" id="TIGR03654">
    <property type="entry name" value="L6_bact"/>
    <property type="match status" value="1"/>
</dbReference>
<dbReference type="HAMAP" id="MF_01365_B">
    <property type="entry name" value="Ribosomal_uL6_B"/>
    <property type="match status" value="1"/>
</dbReference>
<dbReference type="InterPro" id="IPR019906">
    <property type="entry name" value="Ribosomal_uL6_bac-type"/>
</dbReference>
<comment type="function">
    <text evidence="4 6">This protein binds to the 23S rRNA, and is important in its secondary structure. It is located near the subunit interface in the base of the L7/L12 stalk, and near the tRNA binding site of the peptidyltransferase center.</text>
</comment>
<dbReference type="PRINTS" id="PR00059">
    <property type="entry name" value="RIBOSOMALL6"/>
</dbReference>
<name>A0AAJ1PTZ6_9MOLU</name>
<evidence type="ECO:0000259" key="7">
    <source>
        <dbReference type="Pfam" id="PF00347"/>
    </source>
</evidence>
<evidence type="ECO:0000256" key="2">
    <source>
        <dbReference type="ARBA" id="ARBA00022980"/>
    </source>
</evidence>
<dbReference type="InterPro" id="IPR000702">
    <property type="entry name" value="Ribosomal_uL6-like"/>
</dbReference>
<dbReference type="GO" id="GO:0003735">
    <property type="term" value="F:structural constituent of ribosome"/>
    <property type="evidence" value="ECO:0007669"/>
    <property type="project" value="UniProtKB-UniRule"/>
</dbReference>
<dbReference type="PANTHER" id="PTHR11655">
    <property type="entry name" value="60S/50S RIBOSOMAL PROTEIN L6/L9"/>
    <property type="match status" value="1"/>
</dbReference>
<dbReference type="InterPro" id="IPR036789">
    <property type="entry name" value="Ribosomal_uL6-like_a/b-dom_sf"/>
</dbReference>
<dbReference type="RefSeq" id="WP_283827251.1">
    <property type="nucleotide sequence ID" value="NZ_JASDDP010000016.1"/>
</dbReference>
<keyword evidence="3 4" id="KW-0687">Ribonucleoprotein</keyword>
<proteinExistence type="inferred from homology"/>
<sequence>MSRVGNRILTIPAGVELININNLVTIKGPKGELSRQFSPLITINVENNQITTVRANEQKMTKQLHGTTNSLLSGMLIGVSEGFVKELKLTGVGYKMTLKGNQLEVLAGYSHPVLLDIPEGISVELPKPLEAKISGINKQLVGQFAANVREVRKPNPYSGKGMAYKGEVIRRKEGKTAAK</sequence>
<dbReference type="FunFam" id="3.90.930.12:FF:000001">
    <property type="entry name" value="50S ribosomal protein L6"/>
    <property type="match status" value="1"/>
</dbReference>
<dbReference type="GO" id="GO:0019843">
    <property type="term" value="F:rRNA binding"/>
    <property type="evidence" value="ECO:0007669"/>
    <property type="project" value="UniProtKB-UniRule"/>
</dbReference>
<keyword evidence="4 6" id="KW-0694">RNA-binding</keyword>
<evidence type="ECO:0000256" key="5">
    <source>
        <dbReference type="RuleBase" id="RU003869"/>
    </source>
</evidence>
<dbReference type="PIRSF" id="PIRSF002162">
    <property type="entry name" value="Ribosomal_L6"/>
    <property type="match status" value="1"/>
</dbReference>
<feature type="domain" description="Large ribosomal subunit protein uL6 alpha-beta" evidence="7">
    <location>
        <begin position="11"/>
        <end position="82"/>
    </location>
</feature>
<evidence type="ECO:0000256" key="3">
    <source>
        <dbReference type="ARBA" id="ARBA00023274"/>
    </source>
</evidence>
<organism evidence="8 9">
    <name type="scientific">Mycoplasma phocimorsus</name>
    <dbReference type="NCBI Taxonomy" id="3045839"/>
    <lineage>
        <taxon>Bacteria</taxon>
        <taxon>Bacillati</taxon>
        <taxon>Mycoplasmatota</taxon>
        <taxon>Mollicutes</taxon>
        <taxon>Mycoplasmataceae</taxon>
        <taxon>Mycoplasma</taxon>
    </lineage>
</organism>
<evidence type="ECO:0000313" key="9">
    <source>
        <dbReference type="Proteomes" id="UP001224428"/>
    </source>
</evidence>
<evidence type="ECO:0000313" key="8">
    <source>
        <dbReference type="EMBL" id="MDJ1645801.1"/>
    </source>
</evidence>
<comment type="caution">
    <text evidence="8">The sequence shown here is derived from an EMBL/GenBank/DDBJ whole genome shotgun (WGS) entry which is preliminary data.</text>
</comment>
<dbReference type="PANTHER" id="PTHR11655:SF14">
    <property type="entry name" value="LARGE RIBOSOMAL SUBUNIT PROTEIN UL6M"/>
    <property type="match status" value="1"/>
</dbReference>
<evidence type="ECO:0000256" key="4">
    <source>
        <dbReference type="HAMAP-Rule" id="MF_01365"/>
    </source>
</evidence>
<evidence type="ECO:0000256" key="6">
    <source>
        <dbReference type="RuleBase" id="RU003870"/>
    </source>
</evidence>
<dbReference type="InterPro" id="IPR020040">
    <property type="entry name" value="Ribosomal_uL6_a/b-dom"/>
</dbReference>
<keyword evidence="2 4" id="KW-0689">Ribosomal protein</keyword>
<comment type="subunit">
    <text evidence="4">Part of the 50S ribosomal subunit.</text>
</comment>
<dbReference type="EMBL" id="JASDDP010000016">
    <property type="protein sequence ID" value="MDJ1645801.1"/>
    <property type="molecule type" value="Genomic_DNA"/>
</dbReference>
<dbReference type="GO" id="GO:0022625">
    <property type="term" value="C:cytosolic large ribosomal subunit"/>
    <property type="evidence" value="ECO:0007669"/>
    <property type="project" value="UniProtKB-UniRule"/>
</dbReference>
<dbReference type="AlphaFoldDB" id="A0AAJ1PTZ6"/>
<accession>A0AAJ1PTZ6</accession>
<dbReference type="Pfam" id="PF00347">
    <property type="entry name" value="Ribosomal_L6"/>
    <property type="match status" value="2"/>
</dbReference>
<reference evidence="8" key="1">
    <citation type="submission" date="2023-05" db="EMBL/GenBank/DDBJ databases">
        <title>Mycoplasma phocimorsus sp. nov., isolated from Scandinavian patients with seal finger or septic arthritis after contact with seals.</title>
        <authorList>
            <person name="Skafte-Holm A."/>
            <person name="Pedersen T.R."/>
            <person name="Froelund M."/>
            <person name="Stegger M."/>
            <person name="Qvortrup K."/>
            <person name="Michaels D.L."/>
            <person name="Brown D.R."/>
            <person name="Jensen J.S."/>
        </authorList>
    </citation>
    <scope>NUCLEOTIDE SEQUENCE</scope>
    <source>
        <strain evidence="8">M5725</strain>
    </source>
</reference>
<keyword evidence="9" id="KW-1185">Reference proteome</keyword>
<dbReference type="SUPFAM" id="SSF56053">
    <property type="entry name" value="Ribosomal protein L6"/>
    <property type="match status" value="2"/>
</dbReference>
<dbReference type="Gene3D" id="3.90.930.12">
    <property type="entry name" value="Ribosomal protein L6, alpha-beta domain"/>
    <property type="match status" value="2"/>
</dbReference>
<feature type="domain" description="Large ribosomal subunit protein uL6 alpha-beta" evidence="7">
    <location>
        <begin position="91"/>
        <end position="164"/>
    </location>
</feature>
<dbReference type="Proteomes" id="UP001224428">
    <property type="component" value="Unassembled WGS sequence"/>
</dbReference>